<keyword evidence="6" id="KW-0547">Nucleotide-binding</keyword>
<dbReference type="PANTHER" id="PTHR10799">
    <property type="entry name" value="SNF2/RAD54 HELICASE FAMILY"/>
    <property type="match status" value="1"/>
</dbReference>
<sequence>MAILQKNQVAEMFHPTAYRRGREYYFQGRVGKLTFDYESGICRTYVEGNQSYLVEVNLSELPENVAVYCDCPAFEEYYECKHIVAAMLEICEKQDEMKQIRGASYGGKYHEAADLLQLLDDGTSVQQVIPSFGSEPLKIEYHCDFSNPQAFFVELRAGVDHAYVVRDVGEFIENIKDGREHPFTKKFTYIPEEHDIDQADRAILDELYLIIENEKLYAEGIKSYYLNPSIYSTSRSVMIPPLFARSLLEKLTERQMIGKLGSKSFDRVRIIEEEFPFQYELGKNTESDLELLLPDIENAMYMGPYEFVFLNGDIYFPQPDLLPFIDKILKIRMKNNKISIAADQADAFVSEVLPRLKKLGTVQVAEKVKEQIIQVPLTAKAYIDLEEDTIKTKLEYDYGGIMVNPFYQHEESGKILIRDVEKEKEIMNIIENAGMKYNGKELHLQLEEEELYEFLFFILPALGERCELFLTDDIRRIISLEQPVPKTSINTEESAGLLEISFQLDGIDDEEIVDIMRNAIEKKRFYRMRNGAFLSLETDEFQSLQELFTDLRIKKDELEQGSVHVPIYRGVQVDDALRTEKHYDPSFKKLLDHLKKPEEQIFPLPEGLKASMREYQKTGYQWFRSLSHYHLGGILADDMGLGKTLQSIAYLLSELEGARHLVVAPASLIYNWQSEWNKFAPSIRTAVVAGTREEREEILEAGSADVYITSYSTLRQDIDLYKSEQFHTLILDEAQFIKNYTTKSAAAVRSIRATRKFALSGTPIENSVDELWGIFQAIMPGLFPGLKDFKKLDQEKIAHIIKPFILRRLKTDVLKELPEKIESTHITELSKEQKELYVGYLQRIQKETAASLQGDGFQKSRMKILAGITRLRQLCCHPSLFLENYEGKSGKLEQLMETVKSSIENGKKLLIFSQFTSMLEIIQQELIQAGYPHFYLSGQTPPQERLSMSEQFNNGEKSIFLISLKAGGTGLNLTAADTVILYDLWWNPAVEDQAAGRAHRFGQKNVVQVIRLITKGTIEEKIYQLQQKKRELIEQVIQPGETMLSSLTEDDIKEILSM</sequence>
<gene>
    <name evidence="6" type="ORF">D5F11_021835</name>
</gene>
<accession>A0A429X299</accession>
<dbReference type="Gene3D" id="3.40.50.10810">
    <property type="entry name" value="Tandem AAA-ATPase domain"/>
    <property type="match status" value="1"/>
</dbReference>
<dbReference type="Pfam" id="PF08455">
    <property type="entry name" value="SNF2_assoc"/>
    <property type="match status" value="1"/>
</dbReference>
<feature type="domain" description="Helicase ATP-binding" evidence="4">
    <location>
        <begin position="624"/>
        <end position="781"/>
    </location>
</feature>
<dbReference type="Pfam" id="PF00271">
    <property type="entry name" value="Helicase_C"/>
    <property type="match status" value="1"/>
</dbReference>
<dbReference type="InterPro" id="IPR013663">
    <property type="entry name" value="Helicase_SWF/SNF/SWI_bac"/>
</dbReference>
<dbReference type="GO" id="GO:0008270">
    <property type="term" value="F:zinc ion binding"/>
    <property type="evidence" value="ECO:0007669"/>
    <property type="project" value="UniProtKB-KW"/>
</dbReference>
<dbReference type="FunFam" id="3.40.50.300:FF:000533">
    <property type="entry name" value="Helicase, Snf2 family"/>
    <property type="match status" value="1"/>
</dbReference>
<evidence type="ECO:0000259" key="5">
    <source>
        <dbReference type="PROSITE" id="PS51194"/>
    </source>
</evidence>
<keyword evidence="2" id="KW-0862">Zinc</keyword>
<evidence type="ECO:0000259" key="4">
    <source>
        <dbReference type="PROSITE" id="PS51192"/>
    </source>
</evidence>
<organism evidence="6 7">
    <name type="scientific">Siminovitchia terrae</name>
    <name type="common">Bacillus terrae</name>
    <dbReference type="NCBI Taxonomy" id="1914933"/>
    <lineage>
        <taxon>Bacteria</taxon>
        <taxon>Bacillati</taxon>
        <taxon>Bacillota</taxon>
        <taxon>Bacilli</taxon>
        <taxon>Bacillales</taxon>
        <taxon>Bacillaceae</taxon>
        <taxon>Siminovitchia</taxon>
    </lineage>
</organism>
<feature type="domain" description="SWIM-type" evidence="3">
    <location>
        <begin position="54"/>
        <end position="91"/>
    </location>
</feature>
<dbReference type="SMART" id="SM00487">
    <property type="entry name" value="DEXDc"/>
    <property type="match status" value="1"/>
</dbReference>
<keyword evidence="2" id="KW-0479">Metal-binding</keyword>
<evidence type="ECO:0000256" key="1">
    <source>
        <dbReference type="ARBA" id="ARBA00022801"/>
    </source>
</evidence>
<proteinExistence type="predicted"/>
<dbReference type="Gene3D" id="3.40.50.300">
    <property type="entry name" value="P-loop containing nucleotide triphosphate hydrolases"/>
    <property type="match status" value="1"/>
</dbReference>
<reference evidence="6 7" key="1">
    <citation type="submission" date="2018-12" db="EMBL/GenBank/DDBJ databases">
        <authorList>
            <person name="Sun L."/>
            <person name="Chen Z."/>
        </authorList>
    </citation>
    <scope>NUCLEOTIDE SEQUENCE [LARGE SCALE GENOMIC DNA]</scope>
    <source>
        <strain evidence="6 7">LMG 29736</strain>
    </source>
</reference>
<comment type="caution">
    <text evidence="6">The sequence shown here is derived from an EMBL/GenBank/DDBJ whole genome shotgun (WGS) entry which is preliminary data.</text>
</comment>
<dbReference type="SMART" id="SM00490">
    <property type="entry name" value="HELICc"/>
    <property type="match status" value="1"/>
</dbReference>
<dbReference type="InterPro" id="IPR049730">
    <property type="entry name" value="SNF2/RAD54-like_C"/>
</dbReference>
<dbReference type="Proteomes" id="UP000287296">
    <property type="component" value="Unassembled WGS sequence"/>
</dbReference>
<dbReference type="AlphaFoldDB" id="A0A429X299"/>
<dbReference type="InterPro" id="IPR014001">
    <property type="entry name" value="Helicase_ATP-bd"/>
</dbReference>
<dbReference type="PROSITE" id="PS51192">
    <property type="entry name" value="HELICASE_ATP_BIND_1"/>
    <property type="match status" value="1"/>
</dbReference>
<dbReference type="InterPro" id="IPR000330">
    <property type="entry name" value="SNF2_N"/>
</dbReference>
<dbReference type="EMBL" id="QYTW02000031">
    <property type="protein sequence ID" value="RST57562.1"/>
    <property type="molecule type" value="Genomic_DNA"/>
</dbReference>
<evidence type="ECO:0000313" key="6">
    <source>
        <dbReference type="EMBL" id="RST57562.1"/>
    </source>
</evidence>
<dbReference type="SUPFAM" id="SSF52540">
    <property type="entry name" value="P-loop containing nucleoside triphosphate hydrolases"/>
    <property type="match status" value="2"/>
</dbReference>
<dbReference type="GO" id="GO:0005524">
    <property type="term" value="F:ATP binding"/>
    <property type="evidence" value="ECO:0007669"/>
    <property type="project" value="InterPro"/>
</dbReference>
<evidence type="ECO:0000313" key="7">
    <source>
        <dbReference type="Proteomes" id="UP000287296"/>
    </source>
</evidence>
<evidence type="ECO:0000256" key="2">
    <source>
        <dbReference type="PROSITE-ProRule" id="PRU00325"/>
    </source>
</evidence>
<dbReference type="CDD" id="cd18793">
    <property type="entry name" value="SF2_C_SNF"/>
    <property type="match status" value="1"/>
</dbReference>
<keyword evidence="1" id="KW-0378">Hydrolase</keyword>
<dbReference type="PROSITE" id="PS50966">
    <property type="entry name" value="ZF_SWIM"/>
    <property type="match status" value="1"/>
</dbReference>
<dbReference type="GO" id="GO:0004386">
    <property type="term" value="F:helicase activity"/>
    <property type="evidence" value="ECO:0007669"/>
    <property type="project" value="UniProtKB-KW"/>
</dbReference>
<dbReference type="InterPro" id="IPR007527">
    <property type="entry name" value="Znf_SWIM"/>
</dbReference>
<keyword evidence="2" id="KW-0863">Zinc-finger</keyword>
<dbReference type="InterPro" id="IPR038718">
    <property type="entry name" value="SNF2-like_sf"/>
</dbReference>
<dbReference type="InterPro" id="IPR027417">
    <property type="entry name" value="P-loop_NTPase"/>
</dbReference>
<dbReference type="InterPro" id="IPR001650">
    <property type="entry name" value="Helicase_C-like"/>
</dbReference>
<dbReference type="Pfam" id="PF04434">
    <property type="entry name" value="SWIM"/>
    <property type="match status" value="1"/>
</dbReference>
<keyword evidence="6" id="KW-0347">Helicase</keyword>
<keyword evidence="6" id="KW-0067">ATP-binding</keyword>
<feature type="domain" description="Helicase C-terminal" evidence="5">
    <location>
        <begin position="891"/>
        <end position="1048"/>
    </location>
</feature>
<dbReference type="PROSITE" id="PS51194">
    <property type="entry name" value="HELICASE_CTER"/>
    <property type="match status" value="1"/>
</dbReference>
<name>A0A429X299_SIMTE</name>
<dbReference type="GO" id="GO:0016787">
    <property type="term" value="F:hydrolase activity"/>
    <property type="evidence" value="ECO:0007669"/>
    <property type="project" value="UniProtKB-KW"/>
</dbReference>
<evidence type="ECO:0000259" key="3">
    <source>
        <dbReference type="PROSITE" id="PS50966"/>
    </source>
</evidence>
<dbReference type="RefSeq" id="WP_120118239.1">
    <property type="nucleotide sequence ID" value="NZ_QYTW02000031.1"/>
</dbReference>
<protein>
    <submittedName>
        <fullName evidence="6">Helicase SNF2</fullName>
    </submittedName>
</protein>
<dbReference type="Pfam" id="PF00176">
    <property type="entry name" value="SNF2-rel_dom"/>
    <property type="match status" value="1"/>
</dbReference>
<dbReference type="CDD" id="cd18012">
    <property type="entry name" value="DEXQc_arch_SWI2_SNF2"/>
    <property type="match status" value="1"/>
</dbReference>
<dbReference type="OrthoDB" id="9760715at2"/>